<dbReference type="InterPro" id="IPR008927">
    <property type="entry name" value="6-PGluconate_DH-like_C_sf"/>
</dbReference>
<dbReference type="OrthoDB" id="9805754at2"/>
<dbReference type="InterPro" id="IPR036291">
    <property type="entry name" value="NAD(P)-bd_dom_sf"/>
</dbReference>
<dbReference type="InterPro" id="IPR000304">
    <property type="entry name" value="Pyrroline-COOH_reductase"/>
</dbReference>
<accession>A0A081LCQ0</accession>
<dbReference type="SUPFAM" id="SSF51735">
    <property type="entry name" value="NAD(P)-binding Rossmann-fold domains"/>
    <property type="match status" value="1"/>
</dbReference>
<proteinExistence type="inferred from homology"/>
<dbReference type="eggNOG" id="COG0345">
    <property type="taxonomic scope" value="Bacteria"/>
</dbReference>
<dbReference type="GO" id="GO:0055129">
    <property type="term" value="P:L-proline biosynthetic process"/>
    <property type="evidence" value="ECO:0007669"/>
    <property type="project" value="TreeGrafter"/>
</dbReference>
<sequence>MNIGIIGTGNMGTILTEAFIESKAVNPSSITITNRTIEKAFNIKKNHPELEVTKQLSGAVTDKDFIFVCVKPLDIYPLLKELSPLLEEQQTIVIITSPVHPEQLQDIVPCQTARLIPSITNRALSGASLLTFGSSCNVATKTALRQLSSRISTPIEIHHSITRAASDIVSCGPAFISFLVQKMIEAAVEETDISKEEATTLSEDMLVGLGRLIEKRVYTLPTLQDKVCVKGGVTGEGIKALEAGVQDMFHRLFQNTHEKFDEDLEAVAHQYPPSVFTDDRRN</sequence>
<dbReference type="PANTHER" id="PTHR11645:SF51">
    <property type="entry name" value="COME OPERON PROTEIN 4"/>
    <property type="match status" value="1"/>
</dbReference>
<dbReference type="SUPFAM" id="SSF48179">
    <property type="entry name" value="6-phosphogluconate dehydrogenase C-terminal domain-like"/>
    <property type="match status" value="1"/>
</dbReference>
<dbReference type="PROSITE" id="PS00521">
    <property type="entry name" value="P5CR"/>
    <property type="match status" value="1"/>
</dbReference>
<gene>
    <name evidence="5" type="ORF">BA70_15180</name>
</gene>
<evidence type="ECO:0000256" key="2">
    <source>
        <dbReference type="PIRSR" id="PIRSR000193-1"/>
    </source>
</evidence>
<dbReference type="Pfam" id="PF14748">
    <property type="entry name" value="P5CR_dimer"/>
    <property type="match status" value="1"/>
</dbReference>
<dbReference type="InterPro" id="IPR028939">
    <property type="entry name" value="P5C_Rdtase_cat_N"/>
</dbReference>
<name>A0A081LCQ0_9BACI</name>
<feature type="domain" description="Pyrroline-5-carboxylate reductase dimerisation" evidence="4">
    <location>
        <begin position="163"/>
        <end position="261"/>
    </location>
</feature>
<dbReference type="InterPro" id="IPR053790">
    <property type="entry name" value="P5CR-like_CS"/>
</dbReference>
<dbReference type="Proteomes" id="UP000028091">
    <property type="component" value="Unassembled WGS sequence"/>
</dbReference>
<evidence type="ECO:0000259" key="3">
    <source>
        <dbReference type="Pfam" id="PF03807"/>
    </source>
</evidence>
<dbReference type="PANTHER" id="PTHR11645">
    <property type="entry name" value="PYRROLINE-5-CARBOXYLATE REDUCTASE"/>
    <property type="match status" value="1"/>
</dbReference>
<dbReference type="RefSeq" id="WP_034319434.1">
    <property type="nucleotide sequence ID" value="NZ_JOTP01000005.1"/>
</dbReference>
<dbReference type="AlphaFoldDB" id="A0A081LCQ0"/>
<feature type="binding site" evidence="2">
    <location>
        <begin position="6"/>
        <end position="11"/>
    </location>
    <ligand>
        <name>NADP(+)</name>
        <dbReference type="ChEBI" id="CHEBI:58349"/>
    </ligand>
</feature>
<dbReference type="EMBL" id="JOTP01000005">
    <property type="protein sequence ID" value="KEP27026.1"/>
    <property type="molecule type" value="Genomic_DNA"/>
</dbReference>
<dbReference type="GO" id="GO:0004735">
    <property type="term" value="F:pyrroline-5-carboxylate reductase activity"/>
    <property type="evidence" value="ECO:0007669"/>
    <property type="project" value="InterPro"/>
</dbReference>
<comment type="caution">
    <text evidence="5">The sequence shown here is derived from an EMBL/GenBank/DDBJ whole genome shotgun (WGS) entry which is preliminary data.</text>
</comment>
<evidence type="ECO:0000313" key="6">
    <source>
        <dbReference type="Proteomes" id="UP000028091"/>
    </source>
</evidence>
<keyword evidence="2" id="KW-0521">NADP</keyword>
<dbReference type="Pfam" id="PF03807">
    <property type="entry name" value="F420_oxidored"/>
    <property type="match status" value="1"/>
</dbReference>
<protein>
    <submittedName>
        <fullName evidence="5">Competence protein</fullName>
    </submittedName>
</protein>
<organism evidence="5 6">
    <name type="scientific">Bacillus zhangzhouensis</name>
    <dbReference type="NCBI Taxonomy" id="1178540"/>
    <lineage>
        <taxon>Bacteria</taxon>
        <taxon>Bacillati</taxon>
        <taxon>Bacillota</taxon>
        <taxon>Bacilli</taxon>
        <taxon>Bacillales</taxon>
        <taxon>Bacillaceae</taxon>
        <taxon>Bacillus</taxon>
    </lineage>
</organism>
<dbReference type="Gene3D" id="1.10.3730.10">
    <property type="entry name" value="ProC C-terminal domain-like"/>
    <property type="match status" value="1"/>
</dbReference>
<dbReference type="Gene3D" id="3.40.50.720">
    <property type="entry name" value="NAD(P)-binding Rossmann-like Domain"/>
    <property type="match status" value="1"/>
</dbReference>
<feature type="domain" description="Pyrroline-5-carboxylate reductase catalytic N-terminal" evidence="3">
    <location>
        <begin position="3"/>
        <end position="92"/>
    </location>
</feature>
<evidence type="ECO:0000313" key="5">
    <source>
        <dbReference type="EMBL" id="KEP27026.1"/>
    </source>
</evidence>
<keyword evidence="6" id="KW-1185">Reference proteome</keyword>
<evidence type="ECO:0000256" key="1">
    <source>
        <dbReference type="ARBA" id="ARBA00005525"/>
    </source>
</evidence>
<dbReference type="NCBIfam" id="NF005814">
    <property type="entry name" value="PRK07680.1"/>
    <property type="match status" value="1"/>
</dbReference>
<evidence type="ECO:0000259" key="4">
    <source>
        <dbReference type="Pfam" id="PF14748"/>
    </source>
</evidence>
<reference evidence="5 6" key="1">
    <citation type="submission" date="2012-09" db="EMBL/GenBank/DDBJ databases">
        <title>Genome Sequence of Bacillus sp. DW5-4.</title>
        <authorList>
            <person name="Lai Q."/>
            <person name="Liu Y."/>
            <person name="Shao Z."/>
        </authorList>
    </citation>
    <scope>NUCLEOTIDE SEQUENCE [LARGE SCALE GENOMIC DNA]</scope>
    <source>
        <strain evidence="5 6">DW5-4</strain>
    </source>
</reference>
<comment type="similarity">
    <text evidence="1">Belongs to the pyrroline-5-carboxylate reductase family.</text>
</comment>
<dbReference type="InterPro" id="IPR029036">
    <property type="entry name" value="P5CR_dimer"/>
</dbReference>
<dbReference type="PIRSF" id="PIRSF000193">
    <property type="entry name" value="Pyrrol-5-carb_rd"/>
    <property type="match status" value="1"/>
</dbReference>